<evidence type="ECO:0000256" key="1">
    <source>
        <dbReference type="ARBA" id="ARBA00006226"/>
    </source>
</evidence>
<dbReference type="Gene3D" id="3.30.2310.20">
    <property type="entry name" value="RelE-like"/>
    <property type="match status" value="1"/>
</dbReference>
<name>A0A937W1T0_UNCTE</name>
<dbReference type="PANTHER" id="PTHR33755">
    <property type="entry name" value="TOXIN PARE1-RELATED"/>
    <property type="match status" value="1"/>
</dbReference>
<comment type="caution">
    <text evidence="3">The sequence shown here is derived from an EMBL/GenBank/DDBJ whole genome shotgun (WGS) entry which is preliminary data.</text>
</comment>
<dbReference type="Pfam" id="PF05016">
    <property type="entry name" value="ParE_toxin"/>
    <property type="match status" value="1"/>
</dbReference>
<comment type="similarity">
    <text evidence="1">Belongs to the RelE toxin family.</text>
</comment>
<proteinExistence type="inferred from homology"/>
<reference evidence="3" key="1">
    <citation type="submission" date="2019-03" db="EMBL/GenBank/DDBJ databases">
        <title>Lake Tanganyika Metagenome-Assembled Genomes (MAGs).</title>
        <authorList>
            <person name="Tran P."/>
        </authorList>
    </citation>
    <scope>NUCLEOTIDE SEQUENCE</scope>
    <source>
        <strain evidence="3">K_DeepCast_65m_m2_066</strain>
    </source>
</reference>
<evidence type="ECO:0000256" key="2">
    <source>
        <dbReference type="ARBA" id="ARBA00022649"/>
    </source>
</evidence>
<keyword evidence="2" id="KW-1277">Toxin-antitoxin system</keyword>
<accession>A0A937W1T0</accession>
<dbReference type="InterPro" id="IPR035093">
    <property type="entry name" value="RelE/ParE_toxin_dom_sf"/>
</dbReference>
<evidence type="ECO:0000313" key="4">
    <source>
        <dbReference type="Proteomes" id="UP000712673"/>
    </source>
</evidence>
<gene>
    <name evidence="3" type="ORF">FJZ47_08040</name>
</gene>
<sequence>MSFRVVLERHAEEDFTAHVDYIARERPEAALAFIDAVEQALTILADRPEIGSPRAFRRPRLAGIRMWIVPQFQNYLIFYRVQDETIQVLRILHAAQDYTRFFREDE</sequence>
<organism evidence="3 4">
    <name type="scientific">Tectimicrobiota bacterium</name>
    <dbReference type="NCBI Taxonomy" id="2528274"/>
    <lineage>
        <taxon>Bacteria</taxon>
        <taxon>Pseudomonadati</taxon>
        <taxon>Nitrospinota/Tectimicrobiota group</taxon>
        <taxon>Candidatus Tectimicrobiota</taxon>
    </lineage>
</organism>
<protein>
    <submittedName>
        <fullName evidence="3">Type II toxin-antitoxin system RelE/ParE family toxin</fullName>
    </submittedName>
</protein>
<dbReference type="InterPro" id="IPR007712">
    <property type="entry name" value="RelE/ParE_toxin"/>
</dbReference>
<dbReference type="AlphaFoldDB" id="A0A937W1T0"/>
<dbReference type="InterPro" id="IPR051803">
    <property type="entry name" value="TA_system_RelE-like_toxin"/>
</dbReference>
<dbReference type="EMBL" id="VGLS01000190">
    <property type="protein sequence ID" value="MBM3223732.1"/>
    <property type="molecule type" value="Genomic_DNA"/>
</dbReference>
<dbReference type="Proteomes" id="UP000712673">
    <property type="component" value="Unassembled WGS sequence"/>
</dbReference>
<evidence type="ECO:0000313" key="3">
    <source>
        <dbReference type="EMBL" id="MBM3223732.1"/>
    </source>
</evidence>